<dbReference type="NCBIfam" id="TIGR02675">
    <property type="entry name" value="tape_meas_nterm"/>
    <property type="match status" value="1"/>
</dbReference>
<evidence type="ECO:0000256" key="2">
    <source>
        <dbReference type="SAM" id="MobiDB-lite"/>
    </source>
</evidence>
<keyword evidence="3" id="KW-1133">Transmembrane helix</keyword>
<accession>A0A1H3CNC9</accession>
<sequence>MATGNDLDLALRLKTEGFEEGRKELDALADDARATGAAAGSAADGVGALADAADGVGAAAGRAGDGVDGLAEGLKGLLVGLAAVAAGITLGGMARLADAYAGVQTRVGLVTDGTEEYGEALEEVRRIADDTRSELTATADLYASLTRTLEDLGNSTVTAGALTTTIAQALRLSGASAEAADAALVQFVQGLNNGALRGEEFNSVMEQAPRLARALADGLGVSVGELRAMAEAGELTSDALVNALSGQAATIAAEFATIPARFDDAMTRLRNSVTVFVGELNTASGASRLFALGIDVVVAGVEVLRAILVPLASLVGAVPPPLLASAAAAWILHAAWVPLTAVATALAGAITTLVLGTLSRSIVIWGQVAAAIAAPTAALRALWVVTLANPITALLALLGAAAAAFYVFRDSAEEMAAALREQRTAVQGQVDEVEALTAAMAKAQPGSDAYNEAARRLAEIVPGLTLSLSGQGTMIAELGAGYEDNAAVLAAWRDEQERATQALQAQELALAAKQWRAANEELEAHTKLMRESYGANEESRTGWQRLAVVMGGWTGEIDRANAKSVELNRAVREQGVSFRELALAAFDSTGSIEGVAQALRWEGVSSEDIAAVTAELERMFGVADQALDGLTDAQRRAAEAGLAATRALSGTIAEVDKVIADLDTRIATHRQDLDVALKAEAEGWKAVGEAARGTYDAALDEAERYARARRDALADSTASEAEIARQSIAIEREAAAAKLAALNDYQRQTLRLLDEEGRRRIEAARASGGDVRAAEMEILQIKRDTLRSIESDYRRHVDALNAESRRHLDEVRRIEDEIAALKLSGEDRVRALRQSAMSEEEAAADRRKQIAEKESQYRSALAGGDVGQATKLAEQIEQIAQRQAADAISRRKQAESDVEQSQKRIAEIEKRIGDVRMQYAEARASAESGDAERRVAQSRSAIEKITELEREKAAEIAKIREAQNKAYDNEDLERQAIEQTSEAIDKQVKSLENASRSHEEHARSAQSSAQDTERAMSGVADSAERLESTLDREIALKLTVDQASVDGILDTIRPLVEEQTYLLQMRADLDTVRAALLDAATLARDNPVELAFVVGAAESLLSDLQARLTALGENASPELSLSIGPALSAIDQVEQRMRGVGDAEATLTIRPDDSQVQATLNRLRQGTQSTHTIYVRTVQQNAAGGLIRRYATGGPVFDAPHWDVVPGTGNTDSVPAALPAGAFVLRKSATAYYGKSILDWIAALNAGGRVPTLLTPGERWFAPDAVARHGAGLFDALNRMEIPRERLASAIGGLAAPVARFNAGGSVGSVASKTMQGSMARETVDINLRLSGREVRLSGARDQAQSLAAALRELTRGA</sequence>
<dbReference type="Proteomes" id="UP000198816">
    <property type="component" value="Unassembled WGS sequence"/>
</dbReference>
<keyword evidence="6" id="KW-1185">Reference proteome</keyword>
<keyword evidence="1" id="KW-0175">Coiled coil</keyword>
<feature type="compositionally biased region" description="Basic and acidic residues" evidence="2">
    <location>
        <begin position="988"/>
        <end position="1003"/>
    </location>
</feature>
<name>A0A1H3CNC9_THIRO</name>
<evidence type="ECO:0000259" key="4">
    <source>
        <dbReference type="Pfam" id="PF20155"/>
    </source>
</evidence>
<proteinExistence type="predicted"/>
<evidence type="ECO:0000313" key="5">
    <source>
        <dbReference type="EMBL" id="SDX55661.1"/>
    </source>
</evidence>
<feature type="transmembrane region" description="Helical" evidence="3">
    <location>
        <begin position="362"/>
        <end position="385"/>
    </location>
</feature>
<dbReference type="Pfam" id="PF20155">
    <property type="entry name" value="TMP_3"/>
    <property type="match status" value="1"/>
</dbReference>
<feature type="domain" description="Tape measure protein N-terminal" evidence="4">
    <location>
        <begin position="92"/>
        <end position="281"/>
    </location>
</feature>
<evidence type="ECO:0000256" key="1">
    <source>
        <dbReference type="SAM" id="Coils"/>
    </source>
</evidence>
<feature type="coiled-coil region" evidence="1">
    <location>
        <begin position="884"/>
        <end position="918"/>
    </location>
</feature>
<keyword evidence="3" id="KW-0812">Transmembrane</keyword>
<dbReference type="OrthoDB" id="6058417at2"/>
<feature type="region of interest" description="Disordered" evidence="2">
    <location>
        <begin position="988"/>
        <end position="1017"/>
    </location>
</feature>
<feature type="transmembrane region" description="Helical" evidence="3">
    <location>
        <begin position="391"/>
        <end position="408"/>
    </location>
</feature>
<evidence type="ECO:0000256" key="3">
    <source>
        <dbReference type="SAM" id="Phobius"/>
    </source>
</evidence>
<evidence type="ECO:0000313" key="6">
    <source>
        <dbReference type="Proteomes" id="UP000198816"/>
    </source>
</evidence>
<dbReference type="EMBL" id="FNNZ01000036">
    <property type="protein sequence ID" value="SDX55661.1"/>
    <property type="molecule type" value="Genomic_DNA"/>
</dbReference>
<reference evidence="6" key="1">
    <citation type="submission" date="2016-10" db="EMBL/GenBank/DDBJ databases">
        <authorList>
            <person name="Varghese N."/>
            <person name="Submissions S."/>
        </authorList>
    </citation>
    <scope>NUCLEOTIDE SEQUENCE [LARGE SCALE GENOMIC DNA]</scope>
    <source>
        <strain evidence="6">DSM 217</strain>
    </source>
</reference>
<feature type="coiled-coil region" evidence="1">
    <location>
        <begin position="489"/>
        <end position="525"/>
    </location>
</feature>
<feature type="transmembrane region" description="Helical" evidence="3">
    <location>
        <begin position="328"/>
        <end position="355"/>
    </location>
</feature>
<feature type="coiled-coil region" evidence="1">
    <location>
        <begin position="409"/>
        <end position="436"/>
    </location>
</feature>
<dbReference type="STRING" id="1058.SAMN05421783_1369"/>
<dbReference type="RefSeq" id="WP_093037820.1">
    <property type="nucleotide sequence ID" value="NZ_FNNZ01000036.1"/>
</dbReference>
<gene>
    <name evidence="5" type="ORF">SAMN05421783_1369</name>
</gene>
<organism evidence="5 6">
    <name type="scientific">Thiocapsa roseopersicina</name>
    <dbReference type="NCBI Taxonomy" id="1058"/>
    <lineage>
        <taxon>Bacteria</taxon>
        <taxon>Pseudomonadati</taxon>
        <taxon>Pseudomonadota</taxon>
        <taxon>Gammaproteobacteria</taxon>
        <taxon>Chromatiales</taxon>
        <taxon>Chromatiaceae</taxon>
        <taxon>Thiocapsa</taxon>
    </lineage>
</organism>
<protein>
    <submittedName>
        <fullName evidence="5">Tape measure domain-containing protein</fullName>
    </submittedName>
</protein>
<keyword evidence="3" id="KW-0472">Membrane</keyword>
<dbReference type="InterPro" id="IPR013491">
    <property type="entry name" value="Tape_meas_N"/>
</dbReference>